<feature type="region of interest" description="Disordered" evidence="1">
    <location>
        <begin position="1"/>
        <end position="43"/>
    </location>
</feature>
<evidence type="ECO:0000256" key="2">
    <source>
        <dbReference type="SAM" id="Phobius"/>
    </source>
</evidence>
<evidence type="ECO:0000313" key="3">
    <source>
        <dbReference type="EMBL" id="SEO96724.1"/>
    </source>
</evidence>
<feature type="transmembrane region" description="Helical" evidence="2">
    <location>
        <begin position="192"/>
        <end position="211"/>
    </location>
</feature>
<evidence type="ECO:0000256" key="1">
    <source>
        <dbReference type="SAM" id="MobiDB-lite"/>
    </source>
</evidence>
<dbReference type="STRING" id="673521.SAMN05660991_02593"/>
<protein>
    <submittedName>
        <fullName evidence="3">Uncharacterized protein</fullName>
    </submittedName>
</protein>
<dbReference type="EMBL" id="FOEE01000007">
    <property type="protein sequence ID" value="SEO96724.1"/>
    <property type="molecule type" value="Genomic_DNA"/>
</dbReference>
<feature type="transmembrane region" description="Helical" evidence="2">
    <location>
        <begin position="226"/>
        <end position="249"/>
    </location>
</feature>
<sequence length="264" mass="26891">MSGPPRENEPFGPLGGPPRDPWSDPDTPTEEGAPYGGPPAWPPTAATPAGYPVPYGAGTYPAPYAGAPYPAPPVAPYGAPGYGPPGYGAPAYGAPGYGWPPPGPLGPRRPGQVVTAAVLAIVQAAIVAFASAYLLLFASVLGIDFDIDGAIDPEAAALADEARVLAWVQFASCVALVTAGVLALTRRDRGTWLALLGALGVQVLLALYWAIRIVGLLGDVRGSEDAVPVFVFGAVVFAASPAVGLGLLVSRAGREWFDPGRARG</sequence>
<name>A0A1H8U1J2_9ACTN</name>
<gene>
    <name evidence="3" type="ORF">SAMN05660991_02593</name>
</gene>
<proteinExistence type="predicted"/>
<dbReference type="AlphaFoldDB" id="A0A1H8U1J2"/>
<evidence type="ECO:0000313" key="4">
    <source>
        <dbReference type="Proteomes" id="UP000198960"/>
    </source>
</evidence>
<feature type="transmembrane region" description="Helical" evidence="2">
    <location>
        <begin position="113"/>
        <end position="136"/>
    </location>
</feature>
<reference evidence="4" key="1">
    <citation type="submission" date="2016-10" db="EMBL/GenBank/DDBJ databases">
        <authorList>
            <person name="Varghese N."/>
            <person name="Submissions S."/>
        </authorList>
    </citation>
    <scope>NUCLEOTIDE SEQUENCE [LARGE SCALE GENOMIC DNA]</scope>
    <source>
        <strain evidence="4">DSM 45413</strain>
    </source>
</reference>
<feature type="transmembrane region" description="Helical" evidence="2">
    <location>
        <begin position="164"/>
        <end position="185"/>
    </location>
</feature>
<dbReference type="Proteomes" id="UP000198960">
    <property type="component" value="Unassembled WGS sequence"/>
</dbReference>
<keyword evidence="2" id="KW-1133">Transmembrane helix</keyword>
<keyword evidence="2" id="KW-0472">Membrane</keyword>
<organism evidence="3 4">
    <name type="scientific">Trujillonella endophytica</name>
    <dbReference type="NCBI Taxonomy" id="673521"/>
    <lineage>
        <taxon>Bacteria</taxon>
        <taxon>Bacillati</taxon>
        <taxon>Actinomycetota</taxon>
        <taxon>Actinomycetes</taxon>
        <taxon>Geodermatophilales</taxon>
        <taxon>Geodermatophilaceae</taxon>
        <taxon>Trujillonella</taxon>
    </lineage>
</organism>
<keyword evidence="4" id="KW-1185">Reference proteome</keyword>
<keyword evidence="2" id="KW-0812">Transmembrane</keyword>
<accession>A0A1H8U1J2</accession>